<proteinExistence type="predicted"/>
<keyword evidence="2" id="KW-1185">Reference proteome</keyword>
<dbReference type="Proteomes" id="UP000219440">
    <property type="component" value="Unassembled WGS sequence"/>
</dbReference>
<evidence type="ECO:0000313" key="2">
    <source>
        <dbReference type="Proteomes" id="UP000219440"/>
    </source>
</evidence>
<sequence length="276" mass="27657">MPVAVASGLGQAGVMTDTAAKAELLRSLHIPGIPLIVTNVWDAVTAKIVADAPGVRALATASHAVSFAHGVADGEGLTLAQALTTARLVAAAVEIPVSVDFEKGYAPDATGVQRNVEALIEAGAAGLNLEDSIGQPKAPLFDLDTAVSRVAAARAAGEATGVPITINARVDTLAGGGEWDDAITRANAYLAAGADCIFMLGLGDEAKVARAVAEVAGKVSVFSGPGSVPLKKLAELGVSRVSFGPGALGLTLAHLRAAATQLTALGDYPAELGFSY</sequence>
<dbReference type="Pfam" id="PF13714">
    <property type="entry name" value="PEP_mutase"/>
    <property type="match status" value="1"/>
</dbReference>
<dbReference type="Gene3D" id="3.20.20.60">
    <property type="entry name" value="Phosphoenolpyruvate-binding domains"/>
    <property type="match status" value="1"/>
</dbReference>
<accession>A0A2C8Z2N0</accession>
<dbReference type="InterPro" id="IPR040442">
    <property type="entry name" value="Pyrv_kinase-like_dom_sf"/>
</dbReference>
<organism evidence="1 2">
    <name type="scientific">Salinibacterium xinjiangense</name>
    <dbReference type="NCBI Taxonomy" id="386302"/>
    <lineage>
        <taxon>Bacteria</taxon>
        <taxon>Bacillati</taxon>
        <taxon>Actinomycetota</taxon>
        <taxon>Actinomycetes</taxon>
        <taxon>Micrococcales</taxon>
        <taxon>Microbacteriaceae</taxon>
        <taxon>Salinibacterium</taxon>
    </lineage>
</organism>
<gene>
    <name evidence="1" type="ORF">SAMN06296378_0683</name>
</gene>
<evidence type="ECO:0000313" key="1">
    <source>
        <dbReference type="EMBL" id="SOE57827.1"/>
    </source>
</evidence>
<name>A0A2C8Z2N0_9MICO</name>
<keyword evidence="1" id="KW-0456">Lyase</keyword>
<dbReference type="GO" id="GO:0016829">
    <property type="term" value="F:lyase activity"/>
    <property type="evidence" value="ECO:0007669"/>
    <property type="project" value="UniProtKB-KW"/>
</dbReference>
<dbReference type="InterPro" id="IPR039556">
    <property type="entry name" value="ICL/PEPM"/>
</dbReference>
<reference evidence="1 2" key="1">
    <citation type="submission" date="2017-09" db="EMBL/GenBank/DDBJ databases">
        <authorList>
            <person name="Ehlers B."/>
            <person name="Leendertz F.H."/>
        </authorList>
    </citation>
    <scope>NUCLEOTIDE SEQUENCE [LARGE SCALE GENOMIC DNA]</scope>
    <source>
        <strain evidence="1 2">CGMCC 1.05381</strain>
    </source>
</reference>
<dbReference type="PANTHER" id="PTHR42905">
    <property type="entry name" value="PHOSPHOENOLPYRUVATE CARBOXYLASE"/>
    <property type="match status" value="1"/>
</dbReference>
<dbReference type="AlphaFoldDB" id="A0A2C8Z2N0"/>
<dbReference type="SUPFAM" id="SSF51621">
    <property type="entry name" value="Phosphoenolpyruvate/pyruvate domain"/>
    <property type="match status" value="1"/>
</dbReference>
<dbReference type="PANTHER" id="PTHR42905:SF16">
    <property type="entry name" value="CARBOXYPHOSPHONOENOLPYRUVATE PHOSPHONOMUTASE-LIKE PROTEIN (AFU_ORTHOLOGUE AFUA_5G07230)"/>
    <property type="match status" value="1"/>
</dbReference>
<dbReference type="EMBL" id="OCST01000002">
    <property type="protein sequence ID" value="SOE57827.1"/>
    <property type="molecule type" value="Genomic_DNA"/>
</dbReference>
<dbReference type="InterPro" id="IPR015813">
    <property type="entry name" value="Pyrv/PenolPyrv_kinase-like_dom"/>
</dbReference>
<protein>
    <submittedName>
        <fullName evidence="1">2-Methylisocitrate lyase, PEP mutase family</fullName>
    </submittedName>
</protein>
<dbReference type="CDD" id="cd00377">
    <property type="entry name" value="ICL_PEPM"/>
    <property type="match status" value="1"/>
</dbReference>